<dbReference type="OrthoDB" id="3182597at2"/>
<dbReference type="eggNOG" id="COG1996">
    <property type="taxonomic scope" value="Bacteria"/>
</dbReference>
<evidence type="ECO:0000256" key="2">
    <source>
        <dbReference type="SAM" id="Phobius"/>
    </source>
</evidence>
<sequence>MATTPSTPGDPKNAHFPCPGCSADMKFDPASGMMKCPFCGTTSAVPALKQTTSAVASPSPGHLDCHPLEEFLAKAHDGQLTQLAPQALEVHCAACGSSVTFQPPEVAGVCPFCGSAIVAQAKAADPLLAPDGVLPAKIVKQQAQGEVKQWLSSRWFAPNALKTMARQEGINGVYLPFWSYDADTASNYTGERGINRTETESYTDSSGNRQTRSRTVTDWWPCSGHVNVNFHDVLIAASRSVQEKKLDALEPWGLEALQAFEPAYLAGFKAQRYQVQLADGYTEAKQVMANGIEQAIRRDIGGDEQRISSVDSTYSNVGFRHLLLPVWIGAYRFQNKVYQVVVNAATGEVQGDRPYSAVKIAMLVIFIIFVILILAMIGGKH</sequence>
<dbReference type="AlphaFoldDB" id="Q1IJ00"/>
<gene>
    <name evidence="3" type="ordered locus">Acid345_4150</name>
</gene>
<dbReference type="RefSeq" id="WP_011524949.1">
    <property type="nucleotide sequence ID" value="NC_008009.1"/>
</dbReference>
<accession>Q1IJ00</accession>
<dbReference type="KEGG" id="aba:Acid345_4150"/>
<proteinExistence type="predicted"/>
<dbReference type="STRING" id="204669.Acid345_4150"/>
<dbReference type="HOGENOM" id="CLU_039030_1_0_0"/>
<feature type="region of interest" description="Disordered" evidence="1">
    <location>
        <begin position="189"/>
        <end position="210"/>
    </location>
</feature>
<dbReference type="PANTHER" id="PTHR37826:SF3">
    <property type="entry name" value="J DOMAIN-CONTAINING PROTEIN"/>
    <property type="match status" value="1"/>
</dbReference>
<dbReference type="PANTHER" id="PTHR37826">
    <property type="entry name" value="FLOTILLIN BAND_7_5 DOMAIN PROTEIN"/>
    <property type="match status" value="1"/>
</dbReference>
<evidence type="ECO:0000256" key="1">
    <source>
        <dbReference type="SAM" id="MobiDB-lite"/>
    </source>
</evidence>
<dbReference type="Proteomes" id="UP000002432">
    <property type="component" value="Chromosome"/>
</dbReference>
<keyword evidence="2" id="KW-0472">Membrane</keyword>
<protein>
    <submittedName>
        <fullName evidence="3">Uncharacterized protein</fullName>
    </submittedName>
</protein>
<organism evidence="3 4">
    <name type="scientific">Koribacter versatilis (strain Ellin345)</name>
    <dbReference type="NCBI Taxonomy" id="204669"/>
    <lineage>
        <taxon>Bacteria</taxon>
        <taxon>Pseudomonadati</taxon>
        <taxon>Acidobacteriota</taxon>
        <taxon>Terriglobia</taxon>
        <taxon>Terriglobales</taxon>
        <taxon>Candidatus Korobacteraceae</taxon>
        <taxon>Candidatus Korobacter</taxon>
    </lineage>
</organism>
<keyword evidence="4" id="KW-1185">Reference proteome</keyword>
<name>Q1IJ00_KORVE</name>
<feature type="transmembrane region" description="Helical" evidence="2">
    <location>
        <begin position="360"/>
        <end position="379"/>
    </location>
</feature>
<evidence type="ECO:0000313" key="4">
    <source>
        <dbReference type="Proteomes" id="UP000002432"/>
    </source>
</evidence>
<reference evidence="3 4" key="1">
    <citation type="journal article" date="2009" name="Appl. Environ. Microbiol.">
        <title>Three genomes from the phylum Acidobacteria provide insight into the lifestyles of these microorganisms in soils.</title>
        <authorList>
            <person name="Ward N.L."/>
            <person name="Challacombe J.F."/>
            <person name="Janssen P.H."/>
            <person name="Henrissat B."/>
            <person name="Coutinho P.M."/>
            <person name="Wu M."/>
            <person name="Xie G."/>
            <person name="Haft D.H."/>
            <person name="Sait M."/>
            <person name="Badger J."/>
            <person name="Barabote R.D."/>
            <person name="Bradley B."/>
            <person name="Brettin T.S."/>
            <person name="Brinkac L.M."/>
            <person name="Bruce D."/>
            <person name="Creasy T."/>
            <person name="Daugherty S.C."/>
            <person name="Davidsen T.M."/>
            <person name="DeBoy R.T."/>
            <person name="Detter J.C."/>
            <person name="Dodson R.J."/>
            <person name="Durkin A.S."/>
            <person name="Ganapathy A."/>
            <person name="Gwinn-Giglio M."/>
            <person name="Han C.S."/>
            <person name="Khouri H."/>
            <person name="Kiss H."/>
            <person name="Kothari S.P."/>
            <person name="Madupu R."/>
            <person name="Nelson K.E."/>
            <person name="Nelson W.C."/>
            <person name="Paulsen I."/>
            <person name="Penn K."/>
            <person name="Ren Q."/>
            <person name="Rosovitz M.J."/>
            <person name="Selengut J.D."/>
            <person name="Shrivastava S."/>
            <person name="Sullivan S.A."/>
            <person name="Tapia R."/>
            <person name="Thompson L.S."/>
            <person name="Watkins K.L."/>
            <person name="Yang Q."/>
            <person name="Yu C."/>
            <person name="Zafar N."/>
            <person name="Zhou L."/>
            <person name="Kuske C.R."/>
        </authorList>
    </citation>
    <scope>NUCLEOTIDE SEQUENCE [LARGE SCALE GENOMIC DNA]</scope>
    <source>
        <strain evidence="3 4">Ellin345</strain>
    </source>
</reference>
<keyword evidence="2" id="KW-1133">Transmembrane helix</keyword>
<evidence type="ECO:0000313" key="3">
    <source>
        <dbReference type="EMBL" id="ABF43150.1"/>
    </source>
</evidence>
<dbReference type="EMBL" id="CP000360">
    <property type="protein sequence ID" value="ABF43150.1"/>
    <property type="molecule type" value="Genomic_DNA"/>
</dbReference>
<feature type="compositionally biased region" description="Polar residues" evidence="1">
    <location>
        <begin position="200"/>
        <end position="210"/>
    </location>
</feature>
<dbReference type="EnsemblBacteria" id="ABF43150">
    <property type="protein sequence ID" value="ABF43150"/>
    <property type="gene ID" value="Acid345_4150"/>
</dbReference>
<keyword evidence="2" id="KW-0812">Transmembrane</keyword>